<evidence type="ECO:0000313" key="3">
    <source>
        <dbReference type="Proteomes" id="UP000605784"/>
    </source>
</evidence>
<keyword evidence="1" id="KW-1133">Transmembrane helix</keyword>
<name>A0A830GN61_9EURY</name>
<reference evidence="2" key="1">
    <citation type="journal article" date="2014" name="Int. J. Syst. Evol. Microbiol.">
        <title>Complete genome sequence of Corynebacterium casei LMG S-19264T (=DSM 44701T), isolated from a smear-ripened cheese.</title>
        <authorList>
            <consortium name="US DOE Joint Genome Institute (JGI-PGF)"/>
            <person name="Walter F."/>
            <person name="Albersmeier A."/>
            <person name="Kalinowski J."/>
            <person name="Ruckert C."/>
        </authorList>
    </citation>
    <scope>NUCLEOTIDE SEQUENCE</scope>
    <source>
        <strain evidence="2">JCM 17820</strain>
    </source>
</reference>
<feature type="transmembrane region" description="Helical" evidence="1">
    <location>
        <begin position="151"/>
        <end position="171"/>
    </location>
</feature>
<accession>A0A830GN61</accession>
<proteinExistence type="predicted"/>
<feature type="transmembrane region" description="Helical" evidence="1">
    <location>
        <begin position="20"/>
        <end position="42"/>
    </location>
</feature>
<feature type="transmembrane region" description="Helical" evidence="1">
    <location>
        <begin position="92"/>
        <end position="112"/>
    </location>
</feature>
<sequence length="250" mass="26403">MSTSTVRGTVAGMGERANPAFAAGVVVVAVAALAYATTGASIQHHTYVHVMAGVLWTGTDIFIGAILGPVIGSLGEEQSAAVFEKLTPKTSFFLPSMAFLTIASGLALALRLDLFTNPGPWLALFTAANLIPVFLLLGWRLNAWSDWRWQLPFAVATLGSLAWVATTIGQFQMTEPAIVVALALVTVLSVQGFGFLMPGEIRIYKEMTSPAPDASVISAIGQQNAMLGGVQGLVQLLLIADMVYLRYGGF</sequence>
<keyword evidence="3" id="KW-1185">Reference proteome</keyword>
<comment type="caution">
    <text evidence="2">The sequence shown here is derived from an EMBL/GenBank/DDBJ whole genome shotgun (WGS) entry which is preliminary data.</text>
</comment>
<protein>
    <submittedName>
        <fullName evidence="2">Uncharacterized protein</fullName>
    </submittedName>
</protein>
<feature type="transmembrane region" description="Helical" evidence="1">
    <location>
        <begin position="118"/>
        <end position="139"/>
    </location>
</feature>
<gene>
    <name evidence="2" type="ORF">GCM10009030_28760</name>
</gene>
<evidence type="ECO:0000256" key="1">
    <source>
        <dbReference type="SAM" id="Phobius"/>
    </source>
</evidence>
<dbReference type="EMBL" id="BMOU01000005">
    <property type="protein sequence ID" value="GGN98413.1"/>
    <property type="molecule type" value="Genomic_DNA"/>
</dbReference>
<organism evidence="2 3">
    <name type="scientific">Haloarcula pellucida</name>
    <dbReference type="NCBI Taxonomy" id="1427151"/>
    <lineage>
        <taxon>Archaea</taxon>
        <taxon>Methanobacteriati</taxon>
        <taxon>Methanobacteriota</taxon>
        <taxon>Stenosarchaea group</taxon>
        <taxon>Halobacteria</taxon>
        <taxon>Halobacteriales</taxon>
        <taxon>Haloarculaceae</taxon>
        <taxon>Haloarcula</taxon>
    </lineage>
</organism>
<evidence type="ECO:0000313" key="2">
    <source>
        <dbReference type="EMBL" id="GGN98413.1"/>
    </source>
</evidence>
<dbReference type="Proteomes" id="UP000605784">
    <property type="component" value="Unassembled WGS sequence"/>
</dbReference>
<feature type="transmembrane region" description="Helical" evidence="1">
    <location>
        <begin position="177"/>
        <end position="197"/>
    </location>
</feature>
<keyword evidence="1" id="KW-0472">Membrane</keyword>
<feature type="transmembrane region" description="Helical" evidence="1">
    <location>
        <begin position="48"/>
        <end position="71"/>
    </location>
</feature>
<dbReference type="AlphaFoldDB" id="A0A830GN61"/>
<keyword evidence="1" id="KW-0812">Transmembrane</keyword>
<reference evidence="2" key="2">
    <citation type="submission" date="2020-09" db="EMBL/GenBank/DDBJ databases">
        <authorList>
            <person name="Sun Q."/>
            <person name="Ohkuma M."/>
        </authorList>
    </citation>
    <scope>NUCLEOTIDE SEQUENCE</scope>
    <source>
        <strain evidence="2">JCM 17820</strain>
    </source>
</reference>